<sequence length="99" mass="10752">GAPLSPVTQPTGTELQSSHPRQASSNASTLRVPCRNWPPLRPSLHLPISTPSPLPLAIAPLRGGIPEHSASRFEKLPCRREGDKRKAKQVAECLRMETS</sequence>
<evidence type="ECO:0000256" key="1">
    <source>
        <dbReference type="SAM" id="MobiDB-lite"/>
    </source>
</evidence>
<evidence type="ECO:0000313" key="3">
    <source>
        <dbReference type="Proteomes" id="UP000822688"/>
    </source>
</evidence>
<feature type="non-terminal residue" evidence="2">
    <location>
        <position position="1"/>
    </location>
</feature>
<feature type="region of interest" description="Disordered" evidence="1">
    <location>
        <begin position="1"/>
        <end position="32"/>
    </location>
</feature>
<dbReference type="AlphaFoldDB" id="A0A8T0IJ44"/>
<dbReference type="EMBL" id="CM026423">
    <property type="protein sequence ID" value="KAG0582896.1"/>
    <property type="molecule type" value="Genomic_DNA"/>
</dbReference>
<dbReference type="Proteomes" id="UP000822688">
    <property type="component" value="Chromosome 3"/>
</dbReference>
<protein>
    <submittedName>
        <fullName evidence="2">Uncharacterized protein</fullName>
    </submittedName>
</protein>
<keyword evidence="3" id="KW-1185">Reference proteome</keyword>
<reference evidence="2" key="1">
    <citation type="submission" date="2020-06" db="EMBL/GenBank/DDBJ databases">
        <title>WGS assembly of Ceratodon purpureus strain R40.</title>
        <authorList>
            <person name="Carey S.B."/>
            <person name="Jenkins J."/>
            <person name="Shu S."/>
            <person name="Lovell J.T."/>
            <person name="Sreedasyam A."/>
            <person name="Maumus F."/>
            <person name="Tiley G.P."/>
            <person name="Fernandez-Pozo N."/>
            <person name="Barry K."/>
            <person name="Chen C."/>
            <person name="Wang M."/>
            <person name="Lipzen A."/>
            <person name="Daum C."/>
            <person name="Saski C.A."/>
            <person name="Payton A.C."/>
            <person name="Mcbreen J.C."/>
            <person name="Conrad R.E."/>
            <person name="Kollar L.M."/>
            <person name="Olsson S."/>
            <person name="Huttunen S."/>
            <person name="Landis J.B."/>
            <person name="Wickett N.J."/>
            <person name="Johnson M.G."/>
            <person name="Rensing S.A."/>
            <person name="Grimwood J."/>
            <person name="Schmutz J."/>
            <person name="Mcdaniel S.F."/>
        </authorList>
    </citation>
    <scope>NUCLEOTIDE SEQUENCE</scope>
    <source>
        <strain evidence="2">R40</strain>
    </source>
</reference>
<comment type="caution">
    <text evidence="2">The sequence shown here is derived from an EMBL/GenBank/DDBJ whole genome shotgun (WGS) entry which is preliminary data.</text>
</comment>
<organism evidence="2 3">
    <name type="scientific">Ceratodon purpureus</name>
    <name type="common">Fire moss</name>
    <name type="synonym">Dicranum purpureum</name>
    <dbReference type="NCBI Taxonomy" id="3225"/>
    <lineage>
        <taxon>Eukaryota</taxon>
        <taxon>Viridiplantae</taxon>
        <taxon>Streptophyta</taxon>
        <taxon>Embryophyta</taxon>
        <taxon>Bryophyta</taxon>
        <taxon>Bryophytina</taxon>
        <taxon>Bryopsida</taxon>
        <taxon>Dicranidae</taxon>
        <taxon>Pseudoditrichales</taxon>
        <taxon>Ditrichaceae</taxon>
        <taxon>Ceratodon</taxon>
    </lineage>
</organism>
<evidence type="ECO:0000313" key="2">
    <source>
        <dbReference type="EMBL" id="KAG0582896.1"/>
    </source>
</evidence>
<gene>
    <name evidence="2" type="ORF">KC19_3G094100</name>
</gene>
<name>A0A8T0IJ44_CERPU</name>
<feature type="compositionally biased region" description="Polar residues" evidence="1">
    <location>
        <begin position="1"/>
        <end position="29"/>
    </location>
</feature>
<accession>A0A8T0IJ44</accession>
<proteinExistence type="predicted"/>